<comment type="caution">
    <text evidence="2">The sequence shown here is derived from an EMBL/GenBank/DDBJ whole genome shotgun (WGS) entry which is preliminary data.</text>
</comment>
<name>A0A7C4QNX6_9PLAN</name>
<reference evidence="2" key="1">
    <citation type="journal article" date="2020" name="mSystems">
        <title>Genome- and Community-Level Interaction Insights into Carbon Utilization and Element Cycling Functions of Hydrothermarchaeota in Hydrothermal Sediment.</title>
        <authorList>
            <person name="Zhou Z."/>
            <person name="Liu Y."/>
            <person name="Xu W."/>
            <person name="Pan J."/>
            <person name="Luo Z.H."/>
            <person name="Li M."/>
        </authorList>
    </citation>
    <scope>NUCLEOTIDE SEQUENCE [LARGE SCALE GENOMIC DNA]</scope>
    <source>
        <strain evidence="2">SpSt-508</strain>
    </source>
</reference>
<protein>
    <submittedName>
        <fullName evidence="2">Uncharacterized protein</fullName>
    </submittedName>
</protein>
<proteinExistence type="predicted"/>
<organism evidence="2">
    <name type="scientific">Schlesneria paludicola</name>
    <dbReference type="NCBI Taxonomy" id="360056"/>
    <lineage>
        <taxon>Bacteria</taxon>
        <taxon>Pseudomonadati</taxon>
        <taxon>Planctomycetota</taxon>
        <taxon>Planctomycetia</taxon>
        <taxon>Planctomycetales</taxon>
        <taxon>Planctomycetaceae</taxon>
        <taxon>Schlesneria</taxon>
    </lineage>
</organism>
<dbReference type="AlphaFoldDB" id="A0A7C4QNX6"/>
<accession>A0A7C4QNX6</accession>
<feature type="compositionally biased region" description="Low complexity" evidence="1">
    <location>
        <begin position="228"/>
        <end position="244"/>
    </location>
</feature>
<dbReference type="InterPro" id="IPR004564">
    <property type="entry name" value="OM_lipoprot_carrier_LolA-like"/>
</dbReference>
<feature type="region of interest" description="Disordered" evidence="1">
    <location>
        <begin position="228"/>
        <end position="275"/>
    </location>
</feature>
<dbReference type="EMBL" id="DSVQ01000012">
    <property type="protein sequence ID" value="HGT39204.1"/>
    <property type="molecule type" value="Genomic_DNA"/>
</dbReference>
<feature type="compositionally biased region" description="Low complexity" evidence="1">
    <location>
        <begin position="265"/>
        <end position="275"/>
    </location>
</feature>
<gene>
    <name evidence="2" type="ORF">ENS64_08075</name>
</gene>
<feature type="compositionally biased region" description="Polar residues" evidence="1">
    <location>
        <begin position="247"/>
        <end position="256"/>
    </location>
</feature>
<evidence type="ECO:0000313" key="2">
    <source>
        <dbReference type="EMBL" id="HGT39204.1"/>
    </source>
</evidence>
<evidence type="ECO:0000256" key="1">
    <source>
        <dbReference type="SAM" id="MobiDB-lite"/>
    </source>
</evidence>
<dbReference type="CDD" id="cd16325">
    <property type="entry name" value="LolA"/>
    <property type="match status" value="1"/>
</dbReference>
<sequence length="275" mass="30996">MEQLLKTWELHSARIRTLSGKHDRTEFNHVFQVEKRSEGQFFYQAPDKGRIDMKGAKIRPGEKSTKKGKDGEEYRLQAGHEERWICTGNEVLQINEQAREFEVIPLPPEYRGANIIRSPLPFLFGLKAEDAKRRFDFKLLAEKPDYYVLEVVPRTNQDAFQKAYVQLDKQRFIPTAVILYDTSGGLETKYVFKDININDSGFSGWLRSTFGGDPFQPNLQGYRRVQPPAVEPAANSAAPGARAPVQSAVQKSTVPSATPPNRGLSSPAPARSSSR</sequence>
<dbReference type="Gene3D" id="2.50.20.10">
    <property type="entry name" value="Lipoprotein localisation LolA/LolB/LppX"/>
    <property type="match status" value="1"/>
</dbReference>